<feature type="compositionally biased region" description="Low complexity" evidence="1">
    <location>
        <begin position="52"/>
        <end position="62"/>
    </location>
</feature>
<comment type="caution">
    <text evidence="2">The sequence shown here is derived from an EMBL/GenBank/DDBJ whole genome shotgun (WGS) entry which is preliminary data.</text>
</comment>
<accession>A0A2T0K6H7</accession>
<gene>
    <name evidence="2" type="ORF">CLV67_11285</name>
</gene>
<dbReference type="Pfam" id="PF08811">
    <property type="entry name" value="DUF1800"/>
    <property type="match status" value="1"/>
</dbReference>
<dbReference type="AlphaFoldDB" id="A0A2T0K6H7"/>
<proteinExistence type="predicted"/>
<dbReference type="InterPro" id="IPR014917">
    <property type="entry name" value="DUF1800"/>
</dbReference>
<sequence length="416" mass="44956">MTDRRLVSHLLRRLTFGPTSAEVDAATRTGYDAMLASLLRPAVAVPPPALGPDPAASLGPGSTREQRQEARRRQGEQVTELTRWWLARMADGGAAEKLTFFWHGHWATSARKVRSAQLMLGQQQIFRRYGHGDTGPLVRAMLRDPALILWLDGQKNTRRAPNENLAREVMELFTLGVGAYTEDDVKAAARVLTGWQVDRAAGTARLAPGRHDDRPVTLLGRTGTFDVDSYADALVRHEAHVPFLARRLWARYASSDTAPAAGIAAAGRDATALLTAICRDPAFEATNGTLVKQPVEWLVGAIRQLGVPTGEQRRLSGTLRALGQVPLRPPSVGGWPAGAAWLTTASALTRLRAGQQIAGLAPEAGERLTGGDRLEALADMLVIDGWTDRTAAALRTVKNPRRLLAAGLASPEYAIH</sequence>
<protein>
    <submittedName>
        <fullName evidence="2">Uncharacterized protein (DUF1800 family)</fullName>
    </submittedName>
</protein>
<feature type="compositionally biased region" description="Basic and acidic residues" evidence="1">
    <location>
        <begin position="64"/>
        <end position="75"/>
    </location>
</feature>
<keyword evidence="3" id="KW-1185">Reference proteome</keyword>
<reference evidence="2 3" key="1">
    <citation type="submission" date="2018-03" db="EMBL/GenBank/DDBJ databases">
        <title>Genomic Encyclopedia of Archaeal and Bacterial Type Strains, Phase II (KMG-II): from individual species to whole genera.</title>
        <authorList>
            <person name="Goeker M."/>
        </authorList>
    </citation>
    <scope>NUCLEOTIDE SEQUENCE [LARGE SCALE GENOMIC DNA]</scope>
    <source>
        <strain evidence="2 3">DSM 43146</strain>
    </source>
</reference>
<organism evidence="2 3">
    <name type="scientific">Actinoplanes italicus</name>
    <dbReference type="NCBI Taxonomy" id="113567"/>
    <lineage>
        <taxon>Bacteria</taxon>
        <taxon>Bacillati</taxon>
        <taxon>Actinomycetota</taxon>
        <taxon>Actinomycetes</taxon>
        <taxon>Micromonosporales</taxon>
        <taxon>Micromonosporaceae</taxon>
        <taxon>Actinoplanes</taxon>
    </lineage>
</organism>
<dbReference type="Proteomes" id="UP000239415">
    <property type="component" value="Unassembled WGS sequence"/>
</dbReference>
<name>A0A2T0K6H7_9ACTN</name>
<dbReference type="RefSeq" id="WP_106323380.1">
    <property type="nucleotide sequence ID" value="NZ_BOMO01000108.1"/>
</dbReference>
<feature type="region of interest" description="Disordered" evidence="1">
    <location>
        <begin position="46"/>
        <end position="75"/>
    </location>
</feature>
<dbReference type="EMBL" id="PVMZ01000012">
    <property type="protein sequence ID" value="PRX18611.1"/>
    <property type="molecule type" value="Genomic_DNA"/>
</dbReference>
<evidence type="ECO:0000256" key="1">
    <source>
        <dbReference type="SAM" id="MobiDB-lite"/>
    </source>
</evidence>
<evidence type="ECO:0000313" key="3">
    <source>
        <dbReference type="Proteomes" id="UP000239415"/>
    </source>
</evidence>
<dbReference type="OrthoDB" id="9772295at2"/>
<evidence type="ECO:0000313" key="2">
    <source>
        <dbReference type="EMBL" id="PRX18611.1"/>
    </source>
</evidence>